<evidence type="ECO:0000256" key="1">
    <source>
        <dbReference type="ARBA" id="ARBA00022679"/>
    </source>
</evidence>
<keyword evidence="4" id="KW-0067">ATP-binding</keyword>
<evidence type="ECO:0000259" key="5">
    <source>
        <dbReference type="PROSITE" id="PS50011"/>
    </source>
</evidence>
<name>A0ABR4AVW6_9LECA</name>
<gene>
    <name evidence="6" type="ORF">ABVK25_010819</name>
</gene>
<dbReference type="PROSITE" id="PS00108">
    <property type="entry name" value="PROTEIN_KINASE_ST"/>
    <property type="match status" value="1"/>
</dbReference>
<dbReference type="InterPro" id="IPR011009">
    <property type="entry name" value="Kinase-like_dom_sf"/>
</dbReference>
<evidence type="ECO:0000256" key="3">
    <source>
        <dbReference type="ARBA" id="ARBA00022777"/>
    </source>
</evidence>
<accession>A0ABR4AVW6</accession>
<evidence type="ECO:0000256" key="2">
    <source>
        <dbReference type="ARBA" id="ARBA00022741"/>
    </source>
</evidence>
<evidence type="ECO:0000313" key="6">
    <source>
        <dbReference type="EMBL" id="KAL2048966.1"/>
    </source>
</evidence>
<dbReference type="PROSITE" id="PS50011">
    <property type="entry name" value="PROTEIN_KINASE_DOM"/>
    <property type="match status" value="1"/>
</dbReference>
<feature type="domain" description="Protein kinase" evidence="5">
    <location>
        <begin position="179"/>
        <end position="428"/>
    </location>
</feature>
<keyword evidence="3" id="KW-0418">Kinase</keyword>
<dbReference type="CDD" id="cd00180">
    <property type="entry name" value="PKc"/>
    <property type="match status" value="1"/>
</dbReference>
<dbReference type="Proteomes" id="UP001590951">
    <property type="component" value="Unassembled WGS sequence"/>
</dbReference>
<keyword evidence="2" id="KW-0547">Nucleotide-binding</keyword>
<dbReference type="EMBL" id="JBHFEH010000075">
    <property type="protein sequence ID" value="KAL2048966.1"/>
    <property type="molecule type" value="Genomic_DNA"/>
</dbReference>
<evidence type="ECO:0000256" key="4">
    <source>
        <dbReference type="ARBA" id="ARBA00022840"/>
    </source>
</evidence>
<dbReference type="SMART" id="SM00220">
    <property type="entry name" value="S_TKc"/>
    <property type="match status" value="1"/>
</dbReference>
<dbReference type="PANTHER" id="PTHR44329">
    <property type="entry name" value="SERINE/THREONINE-PROTEIN KINASE TNNI3K-RELATED"/>
    <property type="match status" value="1"/>
</dbReference>
<organism evidence="6 7">
    <name type="scientific">Lepraria finkii</name>
    <dbReference type="NCBI Taxonomy" id="1340010"/>
    <lineage>
        <taxon>Eukaryota</taxon>
        <taxon>Fungi</taxon>
        <taxon>Dikarya</taxon>
        <taxon>Ascomycota</taxon>
        <taxon>Pezizomycotina</taxon>
        <taxon>Lecanoromycetes</taxon>
        <taxon>OSLEUM clade</taxon>
        <taxon>Lecanoromycetidae</taxon>
        <taxon>Lecanorales</taxon>
        <taxon>Lecanorineae</taxon>
        <taxon>Stereocaulaceae</taxon>
        <taxon>Lepraria</taxon>
    </lineage>
</organism>
<evidence type="ECO:0000313" key="7">
    <source>
        <dbReference type="Proteomes" id="UP001590951"/>
    </source>
</evidence>
<protein>
    <recommendedName>
        <fullName evidence="5">Protein kinase domain-containing protein</fullName>
    </recommendedName>
</protein>
<dbReference type="PANTHER" id="PTHR44329:SF288">
    <property type="entry name" value="MITOGEN-ACTIVATED PROTEIN KINASE KINASE KINASE 20"/>
    <property type="match status" value="1"/>
</dbReference>
<dbReference type="InterPro" id="IPR008271">
    <property type="entry name" value="Ser/Thr_kinase_AS"/>
</dbReference>
<dbReference type="InterPro" id="IPR000719">
    <property type="entry name" value="Prot_kinase_dom"/>
</dbReference>
<dbReference type="Gene3D" id="1.10.510.10">
    <property type="entry name" value="Transferase(Phosphotransferase) domain 1"/>
    <property type="match status" value="1"/>
</dbReference>
<dbReference type="InterPro" id="IPR051681">
    <property type="entry name" value="Ser/Thr_Kinases-Pseudokinases"/>
</dbReference>
<keyword evidence="1" id="KW-0808">Transferase</keyword>
<comment type="caution">
    <text evidence="6">The sequence shown here is derived from an EMBL/GenBank/DDBJ whole genome shotgun (WGS) entry which is preliminary data.</text>
</comment>
<reference evidence="6 7" key="1">
    <citation type="submission" date="2024-09" db="EMBL/GenBank/DDBJ databases">
        <title>Rethinking Asexuality: The Enigmatic Case of Functional Sexual Genes in Lepraria (Stereocaulaceae).</title>
        <authorList>
            <person name="Doellman M."/>
            <person name="Sun Y."/>
            <person name="Barcenas-Pena A."/>
            <person name="Lumbsch H.T."/>
            <person name="Grewe F."/>
        </authorList>
    </citation>
    <scope>NUCLEOTIDE SEQUENCE [LARGE SCALE GENOMIC DNA]</scope>
    <source>
        <strain evidence="6 7">Grewe 0041</strain>
    </source>
</reference>
<sequence length="428" mass="48892">MTVADIEFIPHKYTEDDSFRCVGDPEPYVRRQDVIFYSQGSKWNIKVTFNSVGLKEFHENGSNGVCRFLSDPIKNKLKRRQEFQSFIRLINFEKLTLLDNTVTEIELMLKPAGTHASDVFSELLALDRIDSVARRNRFLDIAPRLKLTVREDPLRVLYPPYSHTYVHDPSWPTKWLSAIQAEEHIAGSAFRVVLAGEKIPYVFKKIDRPFYQPEDTAIIQQELQNLRLFRGAPNIVQLSGIVISPDPYQTTTGYYESVVVRGFLMEHHPGGTLEQWLGKADLAKFQWKRWPLQIGYGLLYLHQKSITHMDLKPSNVVIDIDSNALLVDVSGVGGVTYEWTAPELRDKNDLNVSLEERVLNDIWAYGMLLSAIAQSSNRTEDVALLHEVAQDTTKECPQMRIELTKAILKLEGFEFGDISCAKASSHYT</sequence>
<dbReference type="Pfam" id="PF00069">
    <property type="entry name" value="Pkinase"/>
    <property type="match status" value="1"/>
</dbReference>
<keyword evidence="7" id="KW-1185">Reference proteome</keyword>
<dbReference type="SUPFAM" id="SSF56112">
    <property type="entry name" value="Protein kinase-like (PK-like)"/>
    <property type="match status" value="1"/>
</dbReference>
<proteinExistence type="predicted"/>